<dbReference type="Pfam" id="PF09557">
    <property type="entry name" value="DUF2382"/>
    <property type="match status" value="1"/>
</dbReference>
<feature type="domain" description="DUF2382" evidence="1">
    <location>
        <begin position="17"/>
        <end position="125"/>
    </location>
</feature>
<dbReference type="EMBL" id="JAXOJX010000036">
    <property type="protein sequence ID" value="MDZ5458959.1"/>
    <property type="molecule type" value="Genomic_DNA"/>
</dbReference>
<dbReference type="Proteomes" id="UP001293718">
    <property type="component" value="Unassembled WGS sequence"/>
</dbReference>
<keyword evidence="3" id="KW-1185">Reference proteome</keyword>
<organism evidence="2 3">
    <name type="scientific">Azohydromonas lata</name>
    <dbReference type="NCBI Taxonomy" id="45677"/>
    <lineage>
        <taxon>Bacteria</taxon>
        <taxon>Pseudomonadati</taxon>
        <taxon>Pseudomonadota</taxon>
        <taxon>Betaproteobacteria</taxon>
        <taxon>Burkholderiales</taxon>
        <taxon>Sphaerotilaceae</taxon>
        <taxon>Azohydromonas</taxon>
    </lineage>
</organism>
<accession>A0ABU5IJ96</accession>
<evidence type="ECO:0000313" key="2">
    <source>
        <dbReference type="EMBL" id="MDZ5458959.1"/>
    </source>
</evidence>
<name>A0ABU5IJ96_9BURK</name>
<sequence>MSPSNPSSPDPELPVTLPVVREELHVGTRTEEVGALRVRVLTEEHGELLEQPLVQESVVVERVPMGVPVAQPREPWHEGEVLVVPVYEEVIERRLVLKEEIRLHRQRTSTPHTQEVLLRRQRAVVERRQADGSWAEVDHG</sequence>
<reference evidence="2 3" key="1">
    <citation type="submission" date="2023-11" db="EMBL/GenBank/DDBJ databases">
        <title>Draft genome of Azohydromonas lata strain H1 (DSM1123), a polyhydroxyalkanoate producer.</title>
        <authorList>
            <person name="Traversa D."/>
            <person name="D'Addabbo P."/>
            <person name="Pazzani C."/>
            <person name="Manzari C."/>
            <person name="Chiara M."/>
            <person name="Scrascia M."/>
        </authorList>
    </citation>
    <scope>NUCLEOTIDE SEQUENCE [LARGE SCALE GENOMIC DNA]</scope>
    <source>
        <strain evidence="2 3">H1</strain>
    </source>
</reference>
<evidence type="ECO:0000259" key="1">
    <source>
        <dbReference type="Pfam" id="PF09557"/>
    </source>
</evidence>
<proteinExistence type="predicted"/>
<dbReference type="InterPro" id="IPR019060">
    <property type="entry name" value="DUF2382"/>
</dbReference>
<comment type="caution">
    <text evidence="2">The sequence shown here is derived from an EMBL/GenBank/DDBJ whole genome shotgun (WGS) entry which is preliminary data.</text>
</comment>
<gene>
    <name evidence="2" type="ORF">SM757_20475</name>
</gene>
<protein>
    <submittedName>
        <fullName evidence="2">DUF2382 domain-containing protein</fullName>
    </submittedName>
</protein>
<dbReference type="RefSeq" id="WP_084267328.1">
    <property type="nucleotide sequence ID" value="NZ_JAXOJX010000036.1"/>
</dbReference>
<evidence type="ECO:0000313" key="3">
    <source>
        <dbReference type="Proteomes" id="UP001293718"/>
    </source>
</evidence>